<reference evidence="2 5" key="2">
    <citation type="submission" date="2019-12" db="EMBL/GenBank/DDBJ databases">
        <authorList>
            <person name="Zheng J."/>
        </authorList>
    </citation>
    <scope>NUCLEOTIDE SEQUENCE [LARGE SCALE GENOMIC DNA]</scope>
    <source>
        <strain evidence="2 5">DSM 27347</strain>
    </source>
</reference>
<dbReference type="GO" id="GO:0005886">
    <property type="term" value="C:plasma membrane"/>
    <property type="evidence" value="ECO:0007669"/>
    <property type="project" value="TreeGrafter"/>
</dbReference>
<accession>A0A1G7S4J9</accession>
<gene>
    <name evidence="2" type="ORF">GQR91_00750</name>
    <name evidence="3" type="ORF">SAMN05216557_1194</name>
</gene>
<organism evidence="3 4">
    <name type="scientific">Sphingomonas carotinifaciens</name>
    <dbReference type="NCBI Taxonomy" id="1166323"/>
    <lineage>
        <taxon>Bacteria</taxon>
        <taxon>Pseudomonadati</taxon>
        <taxon>Pseudomonadota</taxon>
        <taxon>Alphaproteobacteria</taxon>
        <taxon>Sphingomonadales</taxon>
        <taxon>Sphingomonadaceae</taxon>
        <taxon>Sphingomonas</taxon>
    </lineage>
</organism>
<evidence type="ECO:0000313" key="3">
    <source>
        <dbReference type="EMBL" id="SDG17933.1"/>
    </source>
</evidence>
<dbReference type="GO" id="GO:0008889">
    <property type="term" value="F:glycerophosphodiester phosphodiesterase activity"/>
    <property type="evidence" value="ECO:0007669"/>
    <property type="project" value="TreeGrafter"/>
</dbReference>
<dbReference type="Pfam" id="PF03009">
    <property type="entry name" value="GDPD"/>
    <property type="match status" value="1"/>
</dbReference>
<dbReference type="PANTHER" id="PTHR46320">
    <property type="entry name" value="GLYCEROPHOSPHODIESTER PHOSPHODIESTERASE 1"/>
    <property type="match status" value="1"/>
</dbReference>
<dbReference type="Proteomes" id="UP000323502">
    <property type="component" value="Unassembled WGS sequence"/>
</dbReference>
<sequence length="334" mass="37161">MAEIVNVSKTPDVLVLAHRGYWGRHSASPGVPENSLGSISAANHACMDGIELDVKMSKDGVPLLMHDFNLGRTTTIYNLHRQQKFDPMTNHGANPKVHDVLARDIDTLRLLTPDRRNTTGYIVPRVSQVLDEWKRLKMKTPLIFDTKTADAIRAIDILVRVKDIGGANTMAVKVNATLYPDPAGFYADAKNINVIPVYTTNMLGIISVADSLIKWSRAVQTIEINVKQKGGLLYFQKQISEQAGKRVGVFHAIPDGPISGGFYKNTGICCYKLSDVFYHHKVMGQPAGRDTEDHRGDLNFLLSQNYGLITSDDPKGTVRFLARAGKRRNHYQDY</sequence>
<dbReference type="OrthoDB" id="1854250at2"/>
<dbReference type="EMBL" id="WSUT01000001">
    <property type="protein sequence ID" value="MWC42190.1"/>
    <property type="molecule type" value="Genomic_DNA"/>
</dbReference>
<evidence type="ECO:0000313" key="5">
    <source>
        <dbReference type="Proteomes" id="UP000436801"/>
    </source>
</evidence>
<dbReference type="SUPFAM" id="SSF51695">
    <property type="entry name" value="PLC-like phosphodiesterases"/>
    <property type="match status" value="1"/>
</dbReference>
<dbReference type="InterPro" id="IPR017946">
    <property type="entry name" value="PLC-like_Pdiesterase_TIM-brl"/>
</dbReference>
<dbReference type="GO" id="GO:0006580">
    <property type="term" value="P:ethanolamine metabolic process"/>
    <property type="evidence" value="ECO:0007669"/>
    <property type="project" value="TreeGrafter"/>
</dbReference>
<evidence type="ECO:0000259" key="1">
    <source>
        <dbReference type="PROSITE" id="PS51704"/>
    </source>
</evidence>
<name>A0A1G7S4J9_9SPHN</name>
<dbReference type="CDD" id="cd08566">
    <property type="entry name" value="GDPD_AtGDE_like"/>
    <property type="match status" value="1"/>
</dbReference>
<dbReference type="RefSeq" id="WP_160146871.1">
    <property type="nucleotide sequence ID" value="NZ_FNBI01000019.1"/>
</dbReference>
<dbReference type="AlphaFoldDB" id="A0A1G7S4J9"/>
<dbReference type="Gene3D" id="3.20.20.190">
    <property type="entry name" value="Phosphatidylinositol (PI) phosphodiesterase"/>
    <property type="match status" value="1"/>
</dbReference>
<reference evidence="3 4" key="1">
    <citation type="submission" date="2016-10" db="EMBL/GenBank/DDBJ databases">
        <authorList>
            <person name="Varghese N."/>
            <person name="Submissions S."/>
        </authorList>
    </citation>
    <scope>NUCLEOTIDE SEQUENCE [LARGE SCALE GENOMIC DNA]</scope>
    <source>
        <strain evidence="3 4">S7-754</strain>
    </source>
</reference>
<dbReference type="GO" id="GO:0006644">
    <property type="term" value="P:phospholipid metabolic process"/>
    <property type="evidence" value="ECO:0007669"/>
    <property type="project" value="TreeGrafter"/>
</dbReference>
<keyword evidence="4" id="KW-1185">Reference proteome</keyword>
<dbReference type="EMBL" id="FNBI01000019">
    <property type="protein sequence ID" value="SDG17933.1"/>
    <property type="molecule type" value="Genomic_DNA"/>
</dbReference>
<dbReference type="InterPro" id="IPR030395">
    <property type="entry name" value="GP_PDE_dom"/>
</dbReference>
<proteinExistence type="predicted"/>
<evidence type="ECO:0000313" key="2">
    <source>
        <dbReference type="EMBL" id="MWC42190.1"/>
    </source>
</evidence>
<protein>
    <submittedName>
        <fullName evidence="2">Glycerophosphodiester phosphodiesterase</fullName>
    </submittedName>
    <submittedName>
        <fullName evidence="3">Glycerophosphoryl diester phosphodiesterase family protein</fullName>
    </submittedName>
</protein>
<dbReference type="PANTHER" id="PTHR46320:SF1">
    <property type="entry name" value="GLYCEROPHOSPHODIESTER PHOSPHODIESTERASE 1"/>
    <property type="match status" value="1"/>
</dbReference>
<feature type="domain" description="GP-PDE" evidence="1">
    <location>
        <begin position="13"/>
        <end position="334"/>
    </location>
</feature>
<dbReference type="GO" id="GO:0070291">
    <property type="term" value="P:N-acylethanolamine metabolic process"/>
    <property type="evidence" value="ECO:0007669"/>
    <property type="project" value="TreeGrafter"/>
</dbReference>
<dbReference type="Proteomes" id="UP000436801">
    <property type="component" value="Unassembled WGS sequence"/>
</dbReference>
<evidence type="ECO:0000313" key="4">
    <source>
        <dbReference type="Proteomes" id="UP000323502"/>
    </source>
</evidence>
<dbReference type="PROSITE" id="PS51704">
    <property type="entry name" value="GP_PDE"/>
    <property type="match status" value="1"/>
</dbReference>